<reference evidence="1" key="1">
    <citation type="journal article" date="2023" name="Genome Biol. Evol.">
        <title>Long-read-based Genome Assembly of Drosophila gunungcola Reveals Fewer Chemosensory Genes in Flower-breeding Species.</title>
        <authorList>
            <person name="Negi A."/>
            <person name="Liao B.Y."/>
            <person name="Yeh S.D."/>
        </authorList>
    </citation>
    <scope>NUCLEOTIDE SEQUENCE</scope>
    <source>
        <strain evidence="1">Sukarami</strain>
    </source>
</reference>
<dbReference type="AlphaFoldDB" id="A0A9Q0BRY6"/>
<proteinExistence type="predicted"/>
<dbReference type="Proteomes" id="UP001059596">
    <property type="component" value="Unassembled WGS sequence"/>
</dbReference>
<keyword evidence="2" id="KW-1185">Reference proteome</keyword>
<protein>
    <submittedName>
        <fullName evidence="1">Uncharacterized protein</fullName>
    </submittedName>
</protein>
<accession>A0A9Q0BRY6</accession>
<dbReference type="EMBL" id="JAMKOV010000002">
    <property type="protein sequence ID" value="KAI8041961.1"/>
    <property type="molecule type" value="Genomic_DNA"/>
</dbReference>
<sequence length="99" mass="10580">MKDEKNSGLQCGNAPPKKTVKMGKKLVTCLYCDLQMKREEMELELVQQSASGSSPCRSPVLCAVFCVLCPVCVHIPEMQSGAAETEDSAAEAASVISLT</sequence>
<gene>
    <name evidence="1" type="ORF">M5D96_003257</name>
</gene>
<comment type="caution">
    <text evidence="1">The sequence shown here is derived from an EMBL/GenBank/DDBJ whole genome shotgun (WGS) entry which is preliminary data.</text>
</comment>
<evidence type="ECO:0000313" key="1">
    <source>
        <dbReference type="EMBL" id="KAI8041961.1"/>
    </source>
</evidence>
<name>A0A9Q0BRY6_9MUSC</name>
<evidence type="ECO:0000313" key="2">
    <source>
        <dbReference type="Proteomes" id="UP001059596"/>
    </source>
</evidence>
<organism evidence="1 2">
    <name type="scientific">Drosophila gunungcola</name>
    <name type="common">fruit fly</name>
    <dbReference type="NCBI Taxonomy" id="103775"/>
    <lineage>
        <taxon>Eukaryota</taxon>
        <taxon>Metazoa</taxon>
        <taxon>Ecdysozoa</taxon>
        <taxon>Arthropoda</taxon>
        <taxon>Hexapoda</taxon>
        <taxon>Insecta</taxon>
        <taxon>Pterygota</taxon>
        <taxon>Neoptera</taxon>
        <taxon>Endopterygota</taxon>
        <taxon>Diptera</taxon>
        <taxon>Brachycera</taxon>
        <taxon>Muscomorpha</taxon>
        <taxon>Ephydroidea</taxon>
        <taxon>Drosophilidae</taxon>
        <taxon>Drosophila</taxon>
        <taxon>Sophophora</taxon>
    </lineage>
</organism>